<dbReference type="PANTHER" id="PTHR24366">
    <property type="entry name" value="IG(IMMUNOGLOBULIN) AND LRR(LEUCINE RICH REPEAT) DOMAINS"/>
    <property type="match status" value="1"/>
</dbReference>
<dbReference type="AlphaFoldDB" id="A0A6J8CM09"/>
<dbReference type="SMART" id="SM00082">
    <property type="entry name" value="LRRCT"/>
    <property type="match status" value="1"/>
</dbReference>
<feature type="transmembrane region" description="Helical" evidence="5">
    <location>
        <begin position="76"/>
        <end position="93"/>
    </location>
</feature>
<evidence type="ECO:0000256" key="1">
    <source>
        <dbReference type="ARBA" id="ARBA00022614"/>
    </source>
</evidence>
<keyword evidence="5" id="KW-1133">Transmembrane helix</keyword>
<dbReference type="EMBL" id="CACVKT020005631">
    <property type="protein sequence ID" value="CAC5396566.1"/>
    <property type="molecule type" value="Genomic_DNA"/>
</dbReference>
<keyword evidence="5" id="KW-0812">Transmembrane</keyword>
<dbReference type="InterPro" id="IPR000483">
    <property type="entry name" value="Cys-rich_flank_reg_C"/>
</dbReference>
<dbReference type="Proteomes" id="UP000507470">
    <property type="component" value="Unassembled WGS sequence"/>
</dbReference>
<gene>
    <name evidence="7" type="ORF">MCOR_31107</name>
</gene>
<dbReference type="OrthoDB" id="1055097at2759"/>
<evidence type="ECO:0000256" key="3">
    <source>
        <dbReference type="ARBA" id="ARBA00022737"/>
    </source>
</evidence>
<dbReference type="InterPro" id="IPR001611">
    <property type="entry name" value="Leu-rich_rpt"/>
</dbReference>
<dbReference type="PRINTS" id="PR00019">
    <property type="entry name" value="LEURICHRPT"/>
</dbReference>
<keyword evidence="8" id="KW-1185">Reference proteome</keyword>
<dbReference type="InterPro" id="IPR032675">
    <property type="entry name" value="LRR_dom_sf"/>
</dbReference>
<dbReference type="Gene3D" id="3.80.10.10">
    <property type="entry name" value="Ribonuclease Inhibitor"/>
    <property type="match status" value="3"/>
</dbReference>
<accession>A0A6J8CM09</accession>
<evidence type="ECO:0000256" key="5">
    <source>
        <dbReference type="SAM" id="Phobius"/>
    </source>
</evidence>
<reference evidence="7 8" key="1">
    <citation type="submission" date="2020-06" db="EMBL/GenBank/DDBJ databases">
        <authorList>
            <person name="Li R."/>
            <person name="Bekaert M."/>
        </authorList>
    </citation>
    <scope>NUCLEOTIDE SEQUENCE [LARGE SCALE GENOMIC DNA]</scope>
    <source>
        <strain evidence="8">wild</strain>
    </source>
</reference>
<evidence type="ECO:0000256" key="4">
    <source>
        <dbReference type="SAM" id="MobiDB-lite"/>
    </source>
</evidence>
<name>A0A6J8CM09_MYTCO</name>
<feature type="transmembrane region" description="Helical" evidence="5">
    <location>
        <begin position="547"/>
        <end position="569"/>
    </location>
</feature>
<feature type="region of interest" description="Disordered" evidence="4">
    <location>
        <begin position="629"/>
        <end position="669"/>
    </location>
</feature>
<evidence type="ECO:0000256" key="2">
    <source>
        <dbReference type="ARBA" id="ARBA00022729"/>
    </source>
</evidence>
<keyword evidence="5" id="KW-0472">Membrane</keyword>
<evidence type="ECO:0000313" key="7">
    <source>
        <dbReference type="EMBL" id="CAC5396566.1"/>
    </source>
</evidence>
<evidence type="ECO:0000259" key="6">
    <source>
        <dbReference type="SMART" id="SM00082"/>
    </source>
</evidence>
<feature type="domain" description="LRRCT" evidence="6">
    <location>
        <begin position="474"/>
        <end position="534"/>
    </location>
</feature>
<keyword evidence="3" id="KW-0677">Repeat</keyword>
<sequence>MQTVVALPVCLHISCARGNASESKTYRSKYQLVFKDQSSERFAFQPDKNRRCHHITMKSGKSHRKKHFLINMIDRYIYALTILLGLCAVLVTGCPTTCTCLRKDSKEEVTCSSGGSLQTIISTLDTSTSYLEVISTTVNSLSPTDFSGITATNLKTLILRNCYISNIYDNSFELLSNVVNLNLTHNSISTISTNAFAGLTNLRSLDLSSNRISELGEQLLPLVHLQKLDLGENLLTDLNSGVFRTLTHLQTLTLNGNKLENLHGDGLKGLGSLKRLNLRHCDLTAIPSDLFANSRIVQILDIGFNRVVVLPSSEVFVQKSPYLNTLIADGNRIESLKRDQFSNMHMAKLCLAKNRIRQIQYGVFDHFDVQELDLSENVISSIHRNAFSQIALQLTKLNLAGNPLGAIPESCLNSLYRLQHLNLSMCALNHLDIDEFGKLQRLETLDLSRNRLQYTPQPVLDSFNRMSQVNIEQNAWHCDCHILPFRRWLSTSNVGNMYCSSLYSLDCRHPKCSSPPILAGQIIKLTDERDLKCEKVTERSPLKKSQVIGISVGCIICFTIIIAIIIVCIRHSQGKISLSCNDSQISSTEFGDKDRSTKPFHDPEVGSLDESDKSFVVRNFFHSMVPNPSAVSRGSPEMSRKELDVSHRSRSYSTLNSVGYNPMGRESAV</sequence>
<protein>
    <submittedName>
        <fullName evidence="7">CPN2</fullName>
    </submittedName>
</protein>
<feature type="region of interest" description="Disordered" evidence="4">
    <location>
        <begin position="587"/>
        <end position="607"/>
    </location>
</feature>
<organism evidence="7 8">
    <name type="scientific">Mytilus coruscus</name>
    <name type="common">Sea mussel</name>
    <dbReference type="NCBI Taxonomy" id="42192"/>
    <lineage>
        <taxon>Eukaryota</taxon>
        <taxon>Metazoa</taxon>
        <taxon>Spiralia</taxon>
        <taxon>Lophotrochozoa</taxon>
        <taxon>Mollusca</taxon>
        <taxon>Bivalvia</taxon>
        <taxon>Autobranchia</taxon>
        <taxon>Pteriomorphia</taxon>
        <taxon>Mytilida</taxon>
        <taxon>Mytiloidea</taxon>
        <taxon>Mytilidae</taxon>
        <taxon>Mytilinae</taxon>
        <taxon>Mytilus</taxon>
    </lineage>
</organism>
<feature type="compositionally biased region" description="Basic and acidic residues" evidence="4">
    <location>
        <begin position="590"/>
        <end position="607"/>
    </location>
</feature>
<keyword evidence="1" id="KW-0433">Leucine-rich repeat</keyword>
<proteinExistence type="predicted"/>
<keyword evidence="2" id="KW-0732">Signal</keyword>
<dbReference type="PROSITE" id="PS51450">
    <property type="entry name" value="LRR"/>
    <property type="match status" value="1"/>
</dbReference>
<dbReference type="InterPro" id="IPR003591">
    <property type="entry name" value="Leu-rich_rpt_typical-subtyp"/>
</dbReference>
<dbReference type="SMART" id="SM00369">
    <property type="entry name" value="LRR_TYP"/>
    <property type="match status" value="9"/>
</dbReference>
<dbReference type="SUPFAM" id="SSF52058">
    <property type="entry name" value="L domain-like"/>
    <property type="match status" value="1"/>
</dbReference>
<evidence type="ECO:0000313" key="8">
    <source>
        <dbReference type="Proteomes" id="UP000507470"/>
    </source>
</evidence>
<feature type="compositionally biased region" description="Basic and acidic residues" evidence="4">
    <location>
        <begin position="638"/>
        <end position="647"/>
    </location>
</feature>
<dbReference type="PANTHER" id="PTHR24366:SF96">
    <property type="entry name" value="LEUCINE RICH REPEAT CONTAINING 53"/>
    <property type="match status" value="1"/>
</dbReference>
<dbReference type="Pfam" id="PF13855">
    <property type="entry name" value="LRR_8"/>
    <property type="match status" value="3"/>
</dbReference>